<dbReference type="PROSITE" id="PS51471">
    <property type="entry name" value="FE2OG_OXY"/>
    <property type="match status" value="1"/>
</dbReference>
<comment type="subcellular location">
    <subcellularLocation>
        <location evidence="1">Cytoplasm</location>
    </subcellularLocation>
</comment>
<keyword evidence="4" id="KW-0676">Redox-active center</keyword>
<dbReference type="AlphaFoldDB" id="A0A7J7DPX4"/>
<dbReference type="CDD" id="cd03419">
    <property type="entry name" value="GRX_GRXh_1_2_like"/>
    <property type="match status" value="1"/>
</dbReference>
<dbReference type="GO" id="GO:0051213">
    <property type="term" value="F:dioxygenase activity"/>
    <property type="evidence" value="ECO:0007669"/>
    <property type="project" value="UniProtKB-KW"/>
</dbReference>
<dbReference type="InParanoid" id="A0A7J7DPX4"/>
<evidence type="ECO:0000256" key="3">
    <source>
        <dbReference type="ARBA" id="ARBA00022490"/>
    </source>
</evidence>
<dbReference type="Proteomes" id="UP000593562">
    <property type="component" value="Unassembled WGS sequence"/>
</dbReference>
<gene>
    <name evidence="7" type="ORF">HS088_TW04G00281</name>
</gene>
<sequence length="360" mass="39344">MQGGQRKPDSLSFDVAESTETRIQRLISEHPVIIFSRSSCCMCHVMKKLLASIGVHPTVIELDDHEIAALPCPPDGEDSPSPSPKNSPVPAVFIGGTCIGGLESLVALHLSGHLVPRLAEVGALDGGYVARSEANPLYEALGLYDIGSSQAVQEFCSRLDASAHQRKVIEAYAKATNDLAMEISRKLAESMGLNGDLFENWPSQFRINKYHFTPETVGTLGVQLHTDSGFLTILQDDENVGGLEVMNNKSGQFFTVDPLPGTLVINFGDIGNAWSNGRFCNVKHRVKCKEATVRISIASFLLGPNEGSVEAPMELVDDQHPRLYVPFTWEDYRKLRLTTKHRAGESLADMLISTQNRVNA</sequence>
<dbReference type="InterPro" id="IPR027443">
    <property type="entry name" value="IPNS-like_sf"/>
</dbReference>
<keyword evidence="3" id="KW-0963">Cytoplasm</keyword>
<evidence type="ECO:0000259" key="6">
    <source>
        <dbReference type="PROSITE" id="PS51471"/>
    </source>
</evidence>
<evidence type="ECO:0000313" key="8">
    <source>
        <dbReference type="Proteomes" id="UP000593562"/>
    </source>
</evidence>
<evidence type="ECO:0000256" key="5">
    <source>
        <dbReference type="RuleBase" id="RU003682"/>
    </source>
</evidence>
<dbReference type="InterPro" id="IPR002109">
    <property type="entry name" value="Glutaredoxin"/>
</dbReference>
<evidence type="ECO:0000256" key="2">
    <source>
        <dbReference type="ARBA" id="ARBA00007568"/>
    </source>
</evidence>
<keyword evidence="5" id="KW-0479">Metal-binding</keyword>
<accession>A0A7J7DPX4</accession>
<keyword evidence="7" id="KW-0223">Dioxygenase</keyword>
<evidence type="ECO:0000256" key="4">
    <source>
        <dbReference type="ARBA" id="ARBA00023284"/>
    </source>
</evidence>
<dbReference type="InterPro" id="IPR005123">
    <property type="entry name" value="Oxoglu/Fe-dep_dioxygenase_dom"/>
</dbReference>
<dbReference type="PROSITE" id="PS51354">
    <property type="entry name" value="GLUTAREDOXIN_2"/>
    <property type="match status" value="1"/>
</dbReference>
<dbReference type="InterPro" id="IPR014025">
    <property type="entry name" value="Glutaredoxin_subgr"/>
</dbReference>
<dbReference type="PANTHER" id="PTHR47990">
    <property type="entry name" value="2-OXOGLUTARATE (2OG) AND FE(II)-DEPENDENT OXYGENASE SUPERFAMILY PROTEIN-RELATED"/>
    <property type="match status" value="1"/>
</dbReference>
<keyword evidence="8" id="KW-1185">Reference proteome</keyword>
<reference evidence="7 8" key="1">
    <citation type="journal article" date="2020" name="Nat. Commun.">
        <title>Genome of Tripterygium wilfordii and identification of cytochrome P450 involved in triptolide biosynthesis.</title>
        <authorList>
            <person name="Tu L."/>
            <person name="Su P."/>
            <person name="Zhang Z."/>
            <person name="Gao L."/>
            <person name="Wang J."/>
            <person name="Hu T."/>
            <person name="Zhou J."/>
            <person name="Zhang Y."/>
            <person name="Zhao Y."/>
            <person name="Liu Y."/>
            <person name="Song Y."/>
            <person name="Tong Y."/>
            <person name="Lu Y."/>
            <person name="Yang J."/>
            <person name="Xu C."/>
            <person name="Jia M."/>
            <person name="Peters R.J."/>
            <person name="Huang L."/>
            <person name="Gao W."/>
        </authorList>
    </citation>
    <scope>NUCLEOTIDE SEQUENCE [LARGE SCALE GENOMIC DNA]</scope>
    <source>
        <strain evidence="8">cv. XIE 37</strain>
        <tissue evidence="7">Leaf</tissue>
    </source>
</reference>
<dbReference type="InterPro" id="IPR044861">
    <property type="entry name" value="IPNS-like_FE2OG_OXY"/>
</dbReference>
<dbReference type="Gene3D" id="3.40.30.10">
    <property type="entry name" value="Glutaredoxin"/>
    <property type="match status" value="1"/>
</dbReference>
<comment type="caution">
    <text evidence="7">The sequence shown here is derived from an EMBL/GenBank/DDBJ whole genome shotgun (WGS) entry which is preliminary data.</text>
</comment>
<dbReference type="NCBIfam" id="TIGR02189">
    <property type="entry name" value="GlrX-like_plant"/>
    <property type="match status" value="1"/>
</dbReference>
<keyword evidence="5" id="KW-0560">Oxidoreductase</keyword>
<dbReference type="SUPFAM" id="SSF51197">
    <property type="entry name" value="Clavaminate synthase-like"/>
    <property type="match status" value="1"/>
</dbReference>
<protein>
    <submittedName>
        <fullName evidence="7">Putative Gibberellin 3-beta-dioxygenase</fullName>
    </submittedName>
</protein>
<evidence type="ECO:0000256" key="1">
    <source>
        <dbReference type="ARBA" id="ARBA00004496"/>
    </source>
</evidence>
<dbReference type="GO" id="GO:0005737">
    <property type="term" value="C:cytoplasm"/>
    <property type="evidence" value="ECO:0007669"/>
    <property type="project" value="UniProtKB-SubCell"/>
</dbReference>
<organism evidence="7 8">
    <name type="scientific">Tripterygium wilfordii</name>
    <name type="common">Thunder God vine</name>
    <dbReference type="NCBI Taxonomy" id="458696"/>
    <lineage>
        <taxon>Eukaryota</taxon>
        <taxon>Viridiplantae</taxon>
        <taxon>Streptophyta</taxon>
        <taxon>Embryophyta</taxon>
        <taxon>Tracheophyta</taxon>
        <taxon>Spermatophyta</taxon>
        <taxon>Magnoliopsida</taxon>
        <taxon>eudicotyledons</taxon>
        <taxon>Gunneridae</taxon>
        <taxon>Pentapetalae</taxon>
        <taxon>rosids</taxon>
        <taxon>fabids</taxon>
        <taxon>Celastrales</taxon>
        <taxon>Celastraceae</taxon>
        <taxon>Tripterygium</taxon>
    </lineage>
</organism>
<dbReference type="Pfam" id="PF03171">
    <property type="entry name" value="2OG-FeII_Oxy"/>
    <property type="match status" value="1"/>
</dbReference>
<dbReference type="SUPFAM" id="SSF52833">
    <property type="entry name" value="Thioredoxin-like"/>
    <property type="match status" value="1"/>
</dbReference>
<evidence type="ECO:0000313" key="7">
    <source>
        <dbReference type="EMBL" id="KAF5748329.1"/>
    </source>
</evidence>
<dbReference type="FunCoup" id="A0A7J7DPX4">
    <property type="interactions" value="1650"/>
</dbReference>
<feature type="domain" description="Fe2OG dioxygenase" evidence="6">
    <location>
        <begin position="200"/>
        <end position="304"/>
    </location>
</feature>
<comment type="similarity">
    <text evidence="2">Belongs to the glutaredoxin family. CC-type subfamily.</text>
</comment>
<dbReference type="InterPro" id="IPR011905">
    <property type="entry name" value="GlrX-like_pln_2"/>
</dbReference>
<dbReference type="GO" id="GO:0046872">
    <property type="term" value="F:metal ion binding"/>
    <property type="evidence" value="ECO:0007669"/>
    <property type="project" value="UniProtKB-KW"/>
</dbReference>
<dbReference type="Pfam" id="PF00462">
    <property type="entry name" value="Glutaredoxin"/>
    <property type="match status" value="1"/>
</dbReference>
<keyword evidence="5" id="KW-0408">Iron</keyword>
<dbReference type="InterPro" id="IPR036249">
    <property type="entry name" value="Thioredoxin-like_sf"/>
</dbReference>
<dbReference type="EMBL" id="JAAARO010000004">
    <property type="protein sequence ID" value="KAF5748329.1"/>
    <property type="molecule type" value="Genomic_DNA"/>
</dbReference>
<proteinExistence type="inferred from homology"/>
<name>A0A7J7DPX4_TRIWF</name>
<dbReference type="InterPro" id="IPR050231">
    <property type="entry name" value="Iron_ascorbate_oxido_reductase"/>
</dbReference>
<dbReference type="PRINTS" id="PR00160">
    <property type="entry name" value="GLUTAREDOXIN"/>
</dbReference>
<comment type="similarity">
    <text evidence="5">Belongs to the iron/ascorbate-dependent oxidoreductase family.</text>
</comment>
<dbReference type="Gene3D" id="2.60.120.330">
    <property type="entry name" value="B-lactam Antibiotic, Isopenicillin N Synthase, Chain"/>
    <property type="match status" value="1"/>
</dbReference>